<dbReference type="SUPFAM" id="SSF142764">
    <property type="entry name" value="YgbK-like"/>
    <property type="match status" value="1"/>
</dbReference>
<keyword evidence="5" id="KW-0067">ATP-binding</keyword>
<dbReference type="KEGG" id="rmar:GBA65_17550"/>
<dbReference type="InterPro" id="IPR031475">
    <property type="entry name" value="NBD_C"/>
</dbReference>
<evidence type="ECO:0000256" key="2">
    <source>
        <dbReference type="ARBA" id="ARBA00022679"/>
    </source>
</evidence>
<comment type="similarity">
    <text evidence="1">Belongs to the four-carbon acid sugar kinase family.</text>
</comment>
<evidence type="ECO:0000313" key="9">
    <source>
        <dbReference type="EMBL" id="QIN80032.1"/>
    </source>
</evidence>
<evidence type="ECO:0000256" key="1">
    <source>
        <dbReference type="ARBA" id="ARBA00005715"/>
    </source>
</evidence>
<dbReference type="InterPro" id="IPR037051">
    <property type="entry name" value="4-carb_acid_sugar_kinase_N_sf"/>
</dbReference>
<evidence type="ECO:0000313" key="10">
    <source>
        <dbReference type="Proteomes" id="UP000502706"/>
    </source>
</evidence>
<dbReference type="GO" id="GO:0016301">
    <property type="term" value="F:kinase activity"/>
    <property type="evidence" value="ECO:0007669"/>
    <property type="project" value="UniProtKB-KW"/>
</dbReference>
<keyword evidence="6" id="KW-0119">Carbohydrate metabolism</keyword>
<dbReference type="AlphaFoldDB" id="A0A6G8Q0P2"/>
<name>A0A6G8Q0P2_9ACTN</name>
<evidence type="ECO:0000256" key="3">
    <source>
        <dbReference type="ARBA" id="ARBA00022741"/>
    </source>
</evidence>
<dbReference type="RefSeq" id="WP_166397707.1">
    <property type="nucleotide sequence ID" value="NZ_CP045121.1"/>
</dbReference>
<dbReference type="Gene3D" id="3.40.50.10840">
    <property type="entry name" value="Putative sugar-binding, N-terminal domain"/>
    <property type="match status" value="1"/>
</dbReference>
<evidence type="ECO:0000256" key="6">
    <source>
        <dbReference type="ARBA" id="ARBA00023277"/>
    </source>
</evidence>
<evidence type="ECO:0000259" key="8">
    <source>
        <dbReference type="Pfam" id="PF17042"/>
    </source>
</evidence>
<dbReference type="InterPro" id="IPR010737">
    <property type="entry name" value="4-carb_acid_sugar_kinase_N"/>
</dbReference>
<dbReference type="InterPro" id="IPR042213">
    <property type="entry name" value="NBD_C_sf"/>
</dbReference>
<sequence length="480" mass="51914">MVSSDGLLLTFYGDDFTGSTDAMESLARAGIRTILFLKPPTPEVLAGFEGVGAVGVAGDSRAMPPEDMDRTLPEAFSRLKDLGAPLFHYKVCSTFDSSPEIGSIGRATDLGQEIFASPFVPLVVGAPRLGRYTVFGNHYARSGVDGKIYRLDQLGPMRNHPVTPMLESDLRLHLSEQTAKEIELFDILQLEGDGADTEERLRAMLEGGPEIVLFDVLYDEQLSTLGELMWNGASRETPLFVVGSSGVEYALTAHWRATGELAEPQEFEDAGAVEQVLAVSGSCSPVTDGQIGRAIEHGFVDVPLDPARLVDPEEARGESEAAVEKMLDELQRGNSVIAHTCRGPDDPRREATAKRLESLGYEGLAAKLKGGRILAEATGGILQAVLGRSDVRRVAVAGGDTSSYIASGLDIQAVEMIAPAAPALPCAGSTRKVGPWRGWRSSSRADRWAARTFSWTCYEARPKTPSEEVDDERSRFRRCR</sequence>
<dbReference type="Gene3D" id="3.40.980.20">
    <property type="entry name" value="Four-carbon acid sugar kinase, nucleotide binding domain"/>
    <property type="match status" value="1"/>
</dbReference>
<keyword evidence="4 9" id="KW-0418">Kinase</keyword>
<dbReference type="Proteomes" id="UP000502706">
    <property type="component" value="Chromosome"/>
</dbReference>
<dbReference type="EMBL" id="CP045121">
    <property type="protein sequence ID" value="QIN80032.1"/>
    <property type="molecule type" value="Genomic_DNA"/>
</dbReference>
<feature type="domain" description="Four-carbon acid sugar kinase nucleotide binding" evidence="8">
    <location>
        <begin position="277"/>
        <end position="427"/>
    </location>
</feature>
<gene>
    <name evidence="9" type="ORF">GBA65_17550</name>
</gene>
<evidence type="ECO:0000259" key="7">
    <source>
        <dbReference type="Pfam" id="PF07005"/>
    </source>
</evidence>
<evidence type="ECO:0000256" key="5">
    <source>
        <dbReference type="ARBA" id="ARBA00022840"/>
    </source>
</evidence>
<evidence type="ECO:0000256" key="4">
    <source>
        <dbReference type="ARBA" id="ARBA00022777"/>
    </source>
</evidence>
<reference evidence="9 10" key="1">
    <citation type="submission" date="2019-10" db="EMBL/GenBank/DDBJ databases">
        <title>Rubrobacter sp nov SCSIO 52915 isolated from a deep-sea sediment in the South China Sea.</title>
        <authorList>
            <person name="Chen R.W."/>
        </authorList>
    </citation>
    <scope>NUCLEOTIDE SEQUENCE [LARGE SCALE GENOMIC DNA]</scope>
    <source>
        <strain evidence="9 10">SCSIO 52915</strain>
    </source>
</reference>
<keyword evidence="10" id="KW-1185">Reference proteome</keyword>
<proteinExistence type="inferred from homology"/>
<keyword evidence="2" id="KW-0808">Transferase</keyword>
<organism evidence="9 10">
    <name type="scientific">Rubrobacter marinus</name>
    <dbReference type="NCBI Taxonomy" id="2653852"/>
    <lineage>
        <taxon>Bacteria</taxon>
        <taxon>Bacillati</taxon>
        <taxon>Actinomycetota</taxon>
        <taxon>Rubrobacteria</taxon>
        <taxon>Rubrobacterales</taxon>
        <taxon>Rubrobacteraceae</taxon>
        <taxon>Rubrobacter</taxon>
    </lineage>
</organism>
<dbReference type="GO" id="GO:0005524">
    <property type="term" value="F:ATP binding"/>
    <property type="evidence" value="ECO:0007669"/>
    <property type="project" value="UniProtKB-KW"/>
</dbReference>
<dbReference type="Pfam" id="PF17042">
    <property type="entry name" value="NBD_C"/>
    <property type="match status" value="1"/>
</dbReference>
<accession>A0A6G8Q0P2</accession>
<dbReference type="Pfam" id="PF07005">
    <property type="entry name" value="SBD_N"/>
    <property type="match status" value="1"/>
</dbReference>
<feature type="domain" description="Four-carbon acid sugar kinase N-terminal" evidence="7">
    <location>
        <begin position="10"/>
        <end position="251"/>
    </location>
</feature>
<keyword evidence="3" id="KW-0547">Nucleotide-binding</keyword>
<protein>
    <submittedName>
        <fullName evidence="9">Four-carbon acid sugar kinase family protein</fullName>
    </submittedName>
</protein>